<evidence type="ECO:0000256" key="2">
    <source>
        <dbReference type="ARBA" id="ARBA00022679"/>
    </source>
</evidence>
<protein>
    <submittedName>
        <fullName evidence="4">4'-phosphopantetheinyl transferase family protein</fullName>
    </submittedName>
</protein>
<sequence length="275" mass="30357">MPAPRGPHGARAFETLRLTEQMMVEGLPRATPRAAGATLTFSVARPSAALMARLMRGEVHVWRARAEEAGSYLKRDCLSLSEHERAARLRYGAHRELFVFARAMLRIVLGEYLSADPARLVFDVEPGGKPVLFGRDLEFSVSHASGAVLLALARKRVGCDLESLGRKLDIDALAAASLGERERDVFARTPRRAQARLLLQCWTRKEALLKAHGAGLRRDPRELEMPWPARRAARDECACGDVRWAVADIALGTGWRAAVAMEERGADVHGFCLGW</sequence>
<dbReference type="GO" id="GO:0019878">
    <property type="term" value="P:lysine biosynthetic process via aminoadipic acid"/>
    <property type="evidence" value="ECO:0007669"/>
    <property type="project" value="TreeGrafter"/>
</dbReference>
<comment type="similarity">
    <text evidence="1">Belongs to the P-Pant transferase superfamily. Gsp/Sfp/HetI/AcpT family.</text>
</comment>
<evidence type="ECO:0000256" key="1">
    <source>
        <dbReference type="ARBA" id="ARBA00010990"/>
    </source>
</evidence>
<name>A0A0E1VTV6_BURPE</name>
<evidence type="ECO:0000259" key="3">
    <source>
        <dbReference type="Pfam" id="PF01648"/>
    </source>
</evidence>
<accession>A0A0E1VTV6</accession>
<dbReference type="EMBL" id="CM000833">
    <property type="protein sequence ID" value="EET03544.1"/>
    <property type="molecule type" value="Genomic_DNA"/>
</dbReference>
<proteinExistence type="inferred from homology"/>
<dbReference type="InterPro" id="IPR008278">
    <property type="entry name" value="4-PPantetheinyl_Trfase_dom"/>
</dbReference>
<dbReference type="HOGENOM" id="CLU_057011_2_2_4"/>
<dbReference type="GO" id="GO:0005829">
    <property type="term" value="C:cytosol"/>
    <property type="evidence" value="ECO:0007669"/>
    <property type="project" value="TreeGrafter"/>
</dbReference>
<dbReference type="GO" id="GO:0000287">
    <property type="term" value="F:magnesium ion binding"/>
    <property type="evidence" value="ECO:0007669"/>
    <property type="project" value="InterPro"/>
</dbReference>
<dbReference type="InterPro" id="IPR037143">
    <property type="entry name" value="4-PPantetheinyl_Trfase_dom_sf"/>
</dbReference>
<evidence type="ECO:0000313" key="4">
    <source>
        <dbReference type="EMBL" id="EET03544.1"/>
    </source>
</evidence>
<keyword evidence="2 4" id="KW-0808">Transferase</keyword>
<reference evidence="4" key="1">
    <citation type="submission" date="2009-05" db="EMBL/GenBank/DDBJ databases">
        <authorList>
            <person name="Harkins D.M."/>
            <person name="DeShazer D."/>
            <person name="Woods D.E."/>
            <person name="Brinkac L.M."/>
            <person name="Brown K.A."/>
            <person name="Hung G.C."/>
            <person name="Tuanyok A."/>
            <person name="Zhang B."/>
            <person name="Nierman W.C."/>
        </authorList>
    </citation>
    <scope>NUCLEOTIDE SEQUENCE [LARGE SCALE GENOMIC DNA]</scope>
    <source>
        <strain evidence="4">1710a</strain>
    </source>
</reference>
<dbReference type="PANTHER" id="PTHR12215">
    <property type="entry name" value="PHOSPHOPANTETHEINE TRANSFERASE"/>
    <property type="match status" value="1"/>
</dbReference>
<dbReference type="Proteomes" id="UP000001812">
    <property type="component" value="Chromosome II"/>
</dbReference>
<dbReference type="PANTHER" id="PTHR12215:SF10">
    <property type="entry name" value="L-AMINOADIPATE-SEMIALDEHYDE DEHYDROGENASE-PHOSPHOPANTETHEINYL TRANSFERASE"/>
    <property type="match status" value="1"/>
</dbReference>
<dbReference type="AlphaFoldDB" id="A0A0E1VTV6"/>
<gene>
    <name evidence="4" type="ORF">BURPS1710A_A2441</name>
</gene>
<dbReference type="Gene3D" id="3.90.470.20">
    <property type="entry name" value="4'-phosphopantetheinyl transferase domain"/>
    <property type="match status" value="2"/>
</dbReference>
<dbReference type="Pfam" id="PF01648">
    <property type="entry name" value="ACPS"/>
    <property type="match status" value="1"/>
</dbReference>
<dbReference type="SUPFAM" id="SSF56214">
    <property type="entry name" value="4'-phosphopantetheinyl transferase"/>
    <property type="match status" value="2"/>
</dbReference>
<dbReference type="GO" id="GO:0008897">
    <property type="term" value="F:holo-[acyl-carrier-protein] synthase activity"/>
    <property type="evidence" value="ECO:0007669"/>
    <property type="project" value="InterPro"/>
</dbReference>
<dbReference type="InterPro" id="IPR050559">
    <property type="entry name" value="P-Pant_transferase_sf"/>
</dbReference>
<feature type="domain" description="4'-phosphopantetheinyl transferase" evidence="3">
    <location>
        <begin position="156"/>
        <end position="233"/>
    </location>
</feature>
<organism evidence="4">
    <name type="scientific">Burkholderia pseudomallei 1710a</name>
    <dbReference type="NCBI Taxonomy" id="320371"/>
    <lineage>
        <taxon>Bacteria</taxon>
        <taxon>Pseudomonadati</taxon>
        <taxon>Pseudomonadota</taxon>
        <taxon>Betaproteobacteria</taxon>
        <taxon>Burkholderiales</taxon>
        <taxon>Burkholderiaceae</taxon>
        <taxon>Burkholderia</taxon>
        <taxon>pseudomallei group</taxon>
    </lineage>
</organism>